<protein>
    <submittedName>
        <fullName evidence="5">Zf-HC2 domain-containing protein</fullName>
    </submittedName>
</protein>
<evidence type="ECO:0000256" key="2">
    <source>
        <dbReference type="ARBA" id="ARBA00023163"/>
    </source>
</evidence>
<dbReference type="Proteomes" id="UP001501371">
    <property type="component" value="Unassembled WGS sequence"/>
</dbReference>
<evidence type="ECO:0000313" key="6">
    <source>
        <dbReference type="Proteomes" id="UP001501371"/>
    </source>
</evidence>
<feature type="transmembrane region" description="Helical" evidence="4">
    <location>
        <begin position="302"/>
        <end position="318"/>
    </location>
</feature>
<keyword evidence="4" id="KW-0472">Membrane</keyword>
<feature type="transmembrane region" description="Helical" evidence="4">
    <location>
        <begin position="220"/>
        <end position="243"/>
    </location>
</feature>
<name>A0ABN1UTH0_9ACTN</name>
<keyword evidence="2" id="KW-0804">Transcription</keyword>
<feature type="transmembrane region" description="Helical" evidence="4">
    <location>
        <begin position="249"/>
        <end position="267"/>
    </location>
</feature>
<evidence type="ECO:0000256" key="3">
    <source>
        <dbReference type="SAM" id="MobiDB-lite"/>
    </source>
</evidence>
<keyword evidence="6" id="KW-1185">Reference proteome</keyword>
<dbReference type="Gene3D" id="1.10.10.1320">
    <property type="entry name" value="Anti-sigma factor, zinc-finger domain"/>
    <property type="match status" value="1"/>
</dbReference>
<feature type="region of interest" description="Disordered" evidence="3">
    <location>
        <begin position="1"/>
        <end position="66"/>
    </location>
</feature>
<feature type="transmembrane region" description="Helical" evidence="4">
    <location>
        <begin position="146"/>
        <end position="171"/>
    </location>
</feature>
<dbReference type="EMBL" id="BAAAKV010000018">
    <property type="protein sequence ID" value="GAA1167058.1"/>
    <property type="molecule type" value="Genomic_DNA"/>
</dbReference>
<proteinExistence type="predicted"/>
<keyword evidence="1" id="KW-0805">Transcription regulation</keyword>
<keyword evidence="4" id="KW-0812">Transmembrane</keyword>
<reference evidence="5 6" key="1">
    <citation type="journal article" date="2019" name="Int. J. Syst. Evol. Microbiol.">
        <title>The Global Catalogue of Microorganisms (GCM) 10K type strain sequencing project: providing services to taxonomists for standard genome sequencing and annotation.</title>
        <authorList>
            <consortium name="The Broad Institute Genomics Platform"/>
            <consortium name="The Broad Institute Genome Sequencing Center for Infectious Disease"/>
            <person name="Wu L."/>
            <person name="Ma J."/>
        </authorList>
    </citation>
    <scope>NUCLEOTIDE SEQUENCE [LARGE SCALE GENOMIC DNA]</scope>
    <source>
        <strain evidence="5 6">JCM 12696</strain>
    </source>
</reference>
<dbReference type="RefSeq" id="WP_344274552.1">
    <property type="nucleotide sequence ID" value="NZ_BAAAKV010000018.1"/>
</dbReference>
<feature type="transmembrane region" description="Helical" evidence="4">
    <location>
        <begin position="274"/>
        <end position="296"/>
    </location>
</feature>
<organism evidence="5 6">
    <name type="scientific">Streptomyces hebeiensis</name>
    <dbReference type="NCBI Taxonomy" id="229486"/>
    <lineage>
        <taxon>Bacteria</taxon>
        <taxon>Bacillati</taxon>
        <taxon>Actinomycetota</taxon>
        <taxon>Actinomycetes</taxon>
        <taxon>Kitasatosporales</taxon>
        <taxon>Streptomycetaceae</taxon>
        <taxon>Streptomyces</taxon>
    </lineage>
</organism>
<evidence type="ECO:0000313" key="5">
    <source>
        <dbReference type="EMBL" id="GAA1167058.1"/>
    </source>
</evidence>
<gene>
    <name evidence="5" type="ORF">GCM10009654_25070</name>
</gene>
<feature type="transmembrane region" description="Helical" evidence="4">
    <location>
        <begin position="177"/>
        <end position="199"/>
    </location>
</feature>
<sequence>MSAEDCTEDPKGQAGRTGQAEPAARARRVGQAGRTEQAGRAGDRQPAGSTHVPGLPGPTAPPRPHHVSESLISRYARGDSDIHPDELWAVEAHLESCALCRARLGTAARITAPAVDALVEGVWAELAARLPTTPPARRRRRWVPALSAWASPVTLPWLGMTVLVTLFAVVLDRTDASAVPPVLLVAPVLPVLGVATAWARGVDPAYELIAATPRAGLELVLRRTTAILAVVGSALLLAGAVTGTTVGQWLLPCLAFTTGTLALGGLIGMTRAAIALVAAWAGVIVAPTMAAGGIPVALQADALPVWGAVVAFGALVVVRRRTAYGLLGTHR</sequence>
<accession>A0ABN1UTH0</accession>
<keyword evidence="4" id="KW-1133">Transmembrane helix</keyword>
<dbReference type="InterPro" id="IPR041916">
    <property type="entry name" value="Anti_sigma_zinc_sf"/>
</dbReference>
<evidence type="ECO:0000256" key="1">
    <source>
        <dbReference type="ARBA" id="ARBA00023015"/>
    </source>
</evidence>
<evidence type="ECO:0000256" key="4">
    <source>
        <dbReference type="SAM" id="Phobius"/>
    </source>
</evidence>
<comment type="caution">
    <text evidence="5">The sequence shown here is derived from an EMBL/GenBank/DDBJ whole genome shotgun (WGS) entry which is preliminary data.</text>
</comment>